<accession>A0A251ZWF2</accession>
<protein>
    <submittedName>
        <fullName evidence="1">Uncharacterized protein</fullName>
    </submittedName>
</protein>
<dbReference type="AlphaFoldDB" id="A0A251ZWF2"/>
<gene>
    <name evidence="1" type="ORF">HK18_06155</name>
</gene>
<reference evidence="2" key="1">
    <citation type="submission" date="2014-06" db="EMBL/GenBank/DDBJ databases">
        <authorList>
            <person name="Winans N.J."/>
            <person name="Newell P.D."/>
            <person name="Douglas A.E."/>
        </authorList>
    </citation>
    <scope>NUCLEOTIDE SEQUENCE [LARGE SCALE GENOMIC DNA]</scope>
    <source>
        <strain evidence="2">DmL_052</strain>
    </source>
</reference>
<evidence type="ECO:0000313" key="2">
    <source>
        <dbReference type="Proteomes" id="UP000194946"/>
    </source>
</evidence>
<organism evidence="1 2">
    <name type="scientific">Commensalibacter intestini</name>
    <dbReference type="NCBI Taxonomy" id="479936"/>
    <lineage>
        <taxon>Bacteria</taxon>
        <taxon>Pseudomonadati</taxon>
        <taxon>Pseudomonadota</taxon>
        <taxon>Alphaproteobacteria</taxon>
        <taxon>Acetobacterales</taxon>
        <taxon>Acetobacteraceae</taxon>
    </lineage>
</organism>
<evidence type="ECO:0000313" key="1">
    <source>
        <dbReference type="EMBL" id="OUI78962.1"/>
    </source>
</evidence>
<dbReference type="RefSeq" id="WP_086632030.1">
    <property type="nucleotide sequence ID" value="NZ_JOPB01000003.1"/>
</dbReference>
<keyword evidence="2" id="KW-1185">Reference proteome</keyword>
<proteinExistence type="predicted"/>
<dbReference type="EMBL" id="JOPB01000003">
    <property type="protein sequence ID" value="OUI78962.1"/>
    <property type="molecule type" value="Genomic_DNA"/>
</dbReference>
<comment type="caution">
    <text evidence="1">The sequence shown here is derived from an EMBL/GenBank/DDBJ whole genome shotgun (WGS) entry which is preliminary data.</text>
</comment>
<sequence>MKRLYDFFIRIFFGKSSTQDYPYTYKEIKGNPYTNTDEDGNPLPLWVNFPEISPFAFFYREAGEFWMYSVWNPFWETMNKDKQAAYLDKWNAPQDWRDFYSEWWQSFLHDDEYN</sequence>
<dbReference type="Proteomes" id="UP000194946">
    <property type="component" value="Unassembled WGS sequence"/>
</dbReference>
<name>A0A251ZWF2_9PROT</name>